<sequence length="54" mass="6344">MKPRITPRDFLGAAVVKLGLALASREYREQYEDLLRRGYRARALARVKELLREK</sequence>
<dbReference type="AlphaFoldDB" id="A0A024GYH5"/>
<evidence type="ECO:0000313" key="2">
    <source>
        <dbReference type="Proteomes" id="UP000035722"/>
    </source>
</evidence>
<dbReference type="STRING" id="861266.ARTSIC4J27_611"/>
<keyword evidence="2" id="KW-1185">Reference proteome</keyword>
<accession>A0A024GYH5</accession>
<protein>
    <submittedName>
        <fullName evidence="1">Uncharacterized protein</fullName>
    </submittedName>
</protein>
<proteinExistence type="predicted"/>
<organism evidence="1 2">
    <name type="scientific">Pseudarthrobacter siccitolerans</name>
    <dbReference type="NCBI Taxonomy" id="861266"/>
    <lineage>
        <taxon>Bacteria</taxon>
        <taxon>Bacillati</taxon>
        <taxon>Actinomycetota</taxon>
        <taxon>Actinomycetes</taxon>
        <taxon>Micrococcales</taxon>
        <taxon>Micrococcaceae</taxon>
        <taxon>Pseudarthrobacter</taxon>
    </lineage>
</organism>
<dbReference type="RefSeq" id="WP_161799529.1">
    <property type="nucleotide sequence ID" value="NZ_CAQI01000029.1"/>
</dbReference>
<dbReference type="Proteomes" id="UP000035722">
    <property type="component" value="Unassembled WGS sequence"/>
</dbReference>
<dbReference type="EMBL" id="CAQI01000029">
    <property type="protein sequence ID" value="CCQ44682.1"/>
    <property type="molecule type" value="Genomic_DNA"/>
</dbReference>
<comment type="caution">
    <text evidence="1">The sequence shown here is derived from an EMBL/GenBank/DDBJ whole genome shotgun (WGS) entry which is preliminary data.</text>
</comment>
<evidence type="ECO:0000313" key="1">
    <source>
        <dbReference type="EMBL" id="CCQ44682.1"/>
    </source>
</evidence>
<gene>
    <name evidence="1" type="ORF">ARTSIC4J27_611</name>
</gene>
<reference evidence="2" key="1">
    <citation type="journal article" date="2014" name="Genome Announc.">
        <title>Genome Sequence of Arthrobacter siccitolerans 4J27, a Xeroprotectant-Producing Desiccation-Tolerant Microorganism.</title>
        <authorList>
            <person name="Manzanera M."/>
            <person name="Santa-Cruz-Calvo L."/>
            <person name="Vilchez J.I."/>
            <person name="Garcia-Fontana C."/>
            <person name="Silva-Castro G.A."/>
            <person name="Calvo C."/>
            <person name="Gonzalez-Lopez J."/>
        </authorList>
    </citation>
    <scope>NUCLEOTIDE SEQUENCE [LARGE SCALE GENOMIC DNA]</scope>
    <source>
        <strain evidence="2">4J27</strain>
    </source>
</reference>
<name>A0A024GYH5_9MICC</name>